<name>A0A9Q1F6V1_SYNKA</name>
<accession>A0A9Q1F6V1</accession>
<organism evidence="1 2">
    <name type="scientific">Synaphobranchus kaupii</name>
    <name type="common">Kaup's arrowtooth eel</name>
    <dbReference type="NCBI Taxonomy" id="118154"/>
    <lineage>
        <taxon>Eukaryota</taxon>
        <taxon>Metazoa</taxon>
        <taxon>Chordata</taxon>
        <taxon>Craniata</taxon>
        <taxon>Vertebrata</taxon>
        <taxon>Euteleostomi</taxon>
        <taxon>Actinopterygii</taxon>
        <taxon>Neopterygii</taxon>
        <taxon>Teleostei</taxon>
        <taxon>Anguilliformes</taxon>
        <taxon>Synaphobranchidae</taxon>
        <taxon>Synaphobranchus</taxon>
    </lineage>
</organism>
<dbReference type="EMBL" id="JAINUF010000008">
    <property type="protein sequence ID" value="KAJ8352041.1"/>
    <property type="molecule type" value="Genomic_DNA"/>
</dbReference>
<protein>
    <submittedName>
        <fullName evidence="1">Uncharacterized protein</fullName>
    </submittedName>
</protein>
<evidence type="ECO:0000313" key="2">
    <source>
        <dbReference type="Proteomes" id="UP001152622"/>
    </source>
</evidence>
<gene>
    <name evidence="1" type="ORF">SKAU_G00235170</name>
</gene>
<evidence type="ECO:0000313" key="1">
    <source>
        <dbReference type="EMBL" id="KAJ8352041.1"/>
    </source>
</evidence>
<comment type="caution">
    <text evidence="1">The sequence shown here is derived from an EMBL/GenBank/DDBJ whole genome shotgun (WGS) entry which is preliminary data.</text>
</comment>
<dbReference type="AlphaFoldDB" id="A0A9Q1F6V1"/>
<reference evidence="1" key="1">
    <citation type="journal article" date="2023" name="Science">
        <title>Genome structures resolve the early diversification of teleost fishes.</title>
        <authorList>
            <person name="Parey E."/>
            <person name="Louis A."/>
            <person name="Montfort J."/>
            <person name="Bouchez O."/>
            <person name="Roques C."/>
            <person name="Iampietro C."/>
            <person name="Lluch J."/>
            <person name="Castinel A."/>
            <person name="Donnadieu C."/>
            <person name="Desvignes T."/>
            <person name="Floi Bucao C."/>
            <person name="Jouanno E."/>
            <person name="Wen M."/>
            <person name="Mejri S."/>
            <person name="Dirks R."/>
            <person name="Jansen H."/>
            <person name="Henkel C."/>
            <person name="Chen W.J."/>
            <person name="Zahm M."/>
            <person name="Cabau C."/>
            <person name="Klopp C."/>
            <person name="Thompson A.W."/>
            <person name="Robinson-Rechavi M."/>
            <person name="Braasch I."/>
            <person name="Lecointre G."/>
            <person name="Bobe J."/>
            <person name="Postlethwait J.H."/>
            <person name="Berthelot C."/>
            <person name="Roest Crollius H."/>
            <person name="Guiguen Y."/>
        </authorList>
    </citation>
    <scope>NUCLEOTIDE SEQUENCE</scope>
    <source>
        <strain evidence="1">WJC10195</strain>
    </source>
</reference>
<proteinExistence type="predicted"/>
<keyword evidence="2" id="KW-1185">Reference proteome</keyword>
<dbReference type="Proteomes" id="UP001152622">
    <property type="component" value="Chromosome 8"/>
</dbReference>
<sequence length="150" mass="16982">MKIHCVRGIRPYVVASRERSCFYGKSPAHGDVPAQALEIGPGNPVQKEPVLGKDDDESINVRVQVAGKKRGDQMFVAKVESVHDDNYILAYMEETSKALFTWPRRKLVTHSHRHCDIVIKLKSPVPVYKGTRMYSQFNLQKAEELFAVLS</sequence>